<dbReference type="InterPro" id="IPR004244">
    <property type="entry name" value="Transposase_22"/>
</dbReference>
<dbReference type="GeneTree" id="ENSGT01030000234923"/>
<dbReference type="Gene3D" id="3.30.70.1820">
    <property type="entry name" value="L1 transposable element, RRM domain"/>
    <property type="match status" value="1"/>
</dbReference>
<dbReference type="PANTHER" id="PTHR11505">
    <property type="entry name" value="L1 TRANSPOSABLE ELEMENT-RELATED"/>
    <property type="match status" value="1"/>
</dbReference>
<evidence type="ECO:0000256" key="1">
    <source>
        <dbReference type="SAM" id="MobiDB-lite"/>
    </source>
</evidence>
<name>A0A8C3ACH1_CYCLU</name>
<evidence type="ECO:0000313" key="2">
    <source>
        <dbReference type="Ensembl" id="ENSCLMP00005040706.1"/>
    </source>
</evidence>
<evidence type="ECO:0000313" key="3">
    <source>
        <dbReference type="Proteomes" id="UP000694565"/>
    </source>
</evidence>
<dbReference type="AlphaFoldDB" id="A0A8C3ACH1"/>
<reference evidence="2" key="1">
    <citation type="submission" date="2025-08" db="UniProtKB">
        <authorList>
            <consortium name="Ensembl"/>
        </authorList>
    </citation>
    <scope>IDENTIFICATION</scope>
</reference>
<proteinExistence type="predicted"/>
<dbReference type="Ensembl" id="ENSCLMT00005042211.1">
    <property type="protein sequence ID" value="ENSCLMP00005040706.1"/>
    <property type="gene ID" value="ENSCLMG00005019146.1"/>
</dbReference>
<sequence length="191" mass="22311">MPRTQDKKKAWSLSARVGEAETRVEQVEDWAMEATGALCTCLEQKRPLQRSNIHIVKVPEKAEGQDIIGFVQQLILHRFGQEHFPHPPVIERAHRSPTQRNDSTSSTNPRPMLVRFLSFQDKVKILHLSRQKGELLINKTKIHFYPDYSAELVKQRGEFEPIKRKLWDMNMDYSLSLCPSRQLWRRKASIP</sequence>
<reference evidence="2" key="2">
    <citation type="submission" date="2025-09" db="UniProtKB">
        <authorList>
            <consortium name="Ensembl"/>
        </authorList>
    </citation>
    <scope>IDENTIFICATION</scope>
</reference>
<dbReference type="Proteomes" id="UP000694565">
    <property type="component" value="Unplaced"/>
</dbReference>
<organism evidence="2 3">
    <name type="scientific">Cyclopterus lumpus</name>
    <name type="common">Lumpsucker</name>
    <dbReference type="NCBI Taxonomy" id="8103"/>
    <lineage>
        <taxon>Eukaryota</taxon>
        <taxon>Metazoa</taxon>
        <taxon>Chordata</taxon>
        <taxon>Craniata</taxon>
        <taxon>Vertebrata</taxon>
        <taxon>Euteleostomi</taxon>
        <taxon>Actinopterygii</taxon>
        <taxon>Neopterygii</taxon>
        <taxon>Teleostei</taxon>
        <taxon>Neoteleostei</taxon>
        <taxon>Acanthomorphata</taxon>
        <taxon>Eupercaria</taxon>
        <taxon>Perciformes</taxon>
        <taxon>Cottioidei</taxon>
        <taxon>Cottales</taxon>
        <taxon>Cyclopteridae</taxon>
        <taxon>Cyclopterus</taxon>
    </lineage>
</organism>
<feature type="region of interest" description="Disordered" evidence="1">
    <location>
        <begin position="87"/>
        <end position="109"/>
    </location>
</feature>
<accession>A0A8C3ACH1</accession>
<keyword evidence="3" id="KW-1185">Reference proteome</keyword>
<protein>
    <submittedName>
        <fullName evidence="2">Uncharacterized protein</fullName>
    </submittedName>
</protein>
<feature type="compositionally biased region" description="Polar residues" evidence="1">
    <location>
        <begin position="96"/>
        <end position="109"/>
    </location>
</feature>